<dbReference type="AlphaFoldDB" id="A0A8J2PTH9"/>
<comment type="caution">
    <text evidence="1">The sequence shown here is derived from an EMBL/GenBank/DDBJ whole genome shotgun (WGS) entry which is preliminary data.</text>
</comment>
<gene>
    <name evidence="1" type="ORF">AFUS01_LOCUS32437</name>
</gene>
<protein>
    <submittedName>
        <fullName evidence="1">Uncharacterized protein</fullName>
    </submittedName>
</protein>
<organism evidence="1 2">
    <name type="scientific">Allacma fusca</name>
    <dbReference type="NCBI Taxonomy" id="39272"/>
    <lineage>
        <taxon>Eukaryota</taxon>
        <taxon>Metazoa</taxon>
        <taxon>Ecdysozoa</taxon>
        <taxon>Arthropoda</taxon>
        <taxon>Hexapoda</taxon>
        <taxon>Collembola</taxon>
        <taxon>Symphypleona</taxon>
        <taxon>Sminthuridae</taxon>
        <taxon>Allacma</taxon>
    </lineage>
</organism>
<name>A0A8J2PTH9_9HEXA</name>
<sequence>MSTQELELHPFHLQDLQEDESVVSAASSIPSDIELEDVNLGLKALGQTPLQRQHLSNTRAMARKFLNIHEGMKAKMQGLARKKMTLSPKTKCIWCASLLENLPQRFQQLSLRREKYLILTCIPPELSIVNVQDEFGCSTYEARQASAFKHKYGPFYAPSPKSLGRPLDSQSVKLVTAFYLDNENSRIVPGQRQTIIATRDDGTKGRVAKRLLLVNQAELYVEFKNIH</sequence>
<proteinExistence type="predicted"/>
<evidence type="ECO:0000313" key="2">
    <source>
        <dbReference type="Proteomes" id="UP000708208"/>
    </source>
</evidence>
<dbReference type="OrthoDB" id="10062343at2759"/>
<accession>A0A8J2PTH9</accession>
<dbReference type="Proteomes" id="UP000708208">
    <property type="component" value="Unassembled WGS sequence"/>
</dbReference>
<evidence type="ECO:0000313" key="1">
    <source>
        <dbReference type="EMBL" id="CAG7822150.1"/>
    </source>
</evidence>
<reference evidence="1" key="1">
    <citation type="submission" date="2021-06" db="EMBL/GenBank/DDBJ databases">
        <authorList>
            <person name="Hodson N. C."/>
            <person name="Mongue J. A."/>
            <person name="Jaron S. K."/>
        </authorList>
    </citation>
    <scope>NUCLEOTIDE SEQUENCE</scope>
</reference>
<dbReference type="EMBL" id="CAJVCH010525463">
    <property type="protein sequence ID" value="CAG7822150.1"/>
    <property type="molecule type" value="Genomic_DNA"/>
</dbReference>
<feature type="non-terminal residue" evidence="1">
    <location>
        <position position="227"/>
    </location>
</feature>
<keyword evidence="2" id="KW-1185">Reference proteome</keyword>